<keyword evidence="2" id="KW-1185">Reference proteome</keyword>
<protein>
    <submittedName>
        <fullName evidence="3">Protein phosphatase inhibitor 2</fullName>
    </submittedName>
</protein>
<proteinExistence type="predicted"/>
<feature type="region of interest" description="Disordered" evidence="1">
    <location>
        <begin position="115"/>
        <end position="138"/>
    </location>
</feature>
<dbReference type="AlphaFoldDB" id="A0A0R3RNN0"/>
<accession>A0A0R3RNN0</accession>
<reference evidence="3" key="1">
    <citation type="submission" date="2017-02" db="UniProtKB">
        <authorList>
            <consortium name="WormBaseParasite"/>
        </authorList>
    </citation>
    <scope>IDENTIFICATION</scope>
</reference>
<sequence length="157" mass="18100">MGQVVAAGWCNNQHSFLCFIAQSFIWCQIYSLGLTRAKHAFFDEFNVLETYQPRARTMGHLFVPEPPTPVPNAQRKQQNKIKETERNAFFRMRDAHYENEYAYLEKVNRELKEGGNLAQQSRKEIQNGTSNTPKIEGPVLIEFHADSETDDDDDSSL</sequence>
<organism evidence="2 3">
    <name type="scientific">Elaeophora elaphi</name>
    <dbReference type="NCBI Taxonomy" id="1147741"/>
    <lineage>
        <taxon>Eukaryota</taxon>
        <taxon>Metazoa</taxon>
        <taxon>Ecdysozoa</taxon>
        <taxon>Nematoda</taxon>
        <taxon>Chromadorea</taxon>
        <taxon>Rhabditida</taxon>
        <taxon>Spirurina</taxon>
        <taxon>Spiruromorpha</taxon>
        <taxon>Filarioidea</taxon>
        <taxon>Onchocercidae</taxon>
        <taxon>Elaeophora</taxon>
    </lineage>
</organism>
<evidence type="ECO:0000313" key="2">
    <source>
        <dbReference type="Proteomes" id="UP000050640"/>
    </source>
</evidence>
<name>A0A0R3RNN0_9BILA</name>
<evidence type="ECO:0000256" key="1">
    <source>
        <dbReference type="SAM" id="MobiDB-lite"/>
    </source>
</evidence>
<dbReference type="Proteomes" id="UP000050640">
    <property type="component" value="Unplaced"/>
</dbReference>
<evidence type="ECO:0000313" key="3">
    <source>
        <dbReference type="WBParaSite" id="EEL_0000309101-mRNA-1"/>
    </source>
</evidence>
<dbReference type="WBParaSite" id="EEL_0000309101-mRNA-1">
    <property type="protein sequence ID" value="EEL_0000309101-mRNA-1"/>
    <property type="gene ID" value="EEL_0000309101"/>
</dbReference>